<dbReference type="PANTHER" id="PTHR42837">
    <property type="entry name" value="REGULATOR OF SIGMA-E PROTEASE RSEP"/>
    <property type="match status" value="1"/>
</dbReference>
<feature type="transmembrane region" description="Helical" evidence="11">
    <location>
        <begin position="175"/>
        <end position="195"/>
    </location>
</feature>
<dbReference type="GO" id="GO:0008237">
    <property type="term" value="F:metallopeptidase activity"/>
    <property type="evidence" value="ECO:0007669"/>
    <property type="project" value="UniProtKB-KW"/>
</dbReference>
<evidence type="ECO:0000313" key="13">
    <source>
        <dbReference type="EMBL" id="MFD1672843.1"/>
    </source>
</evidence>
<dbReference type="SUPFAM" id="SSF50156">
    <property type="entry name" value="PDZ domain-like"/>
    <property type="match status" value="1"/>
</dbReference>
<dbReference type="EC" id="3.4.24.-" evidence="11"/>
<gene>
    <name evidence="13" type="primary">rseP</name>
    <name evidence="13" type="ORF">ACFQ5M_12090</name>
</gene>
<evidence type="ECO:0000256" key="9">
    <source>
        <dbReference type="ARBA" id="ARBA00023049"/>
    </source>
</evidence>
<keyword evidence="11" id="KW-0479">Metal-binding</keyword>
<dbReference type="EMBL" id="JBHTOP010000026">
    <property type="protein sequence ID" value="MFD1672843.1"/>
    <property type="molecule type" value="Genomic_DNA"/>
</dbReference>
<evidence type="ECO:0000256" key="6">
    <source>
        <dbReference type="ARBA" id="ARBA00022801"/>
    </source>
</evidence>
<evidence type="ECO:0000259" key="12">
    <source>
        <dbReference type="PROSITE" id="PS50106"/>
    </source>
</evidence>
<comment type="caution">
    <text evidence="13">The sequence shown here is derived from an EMBL/GenBank/DDBJ whole genome shotgun (WGS) entry which is preliminary data.</text>
</comment>
<evidence type="ECO:0000256" key="10">
    <source>
        <dbReference type="ARBA" id="ARBA00023136"/>
    </source>
</evidence>
<dbReference type="InterPro" id="IPR004387">
    <property type="entry name" value="Pept_M50_Zn"/>
</dbReference>
<feature type="domain" description="PDZ" evidence="12">
    <location>
        <begin position="206"/>
        <end position="271"/>
    </location>
</feature>
<comment type="cofactor">
    <cofactor evidence="1 11">
        <name>Zn(2+)</name>
        <dbReference type="ChEBI" id="CHEBI:29105"/>
    </cofactor>
</comment>
<proteinExistence type="inferred from homology"/>
<sequence>MKTIIVFIIVFGLLVLVHEYGHYYFAKKSGILVREFSIGMGPKLFATRKNGTTYTIRWLPLGGYVRMAGSSDDELEIEAGTMATLVLDDNGKVKKINTSNKVVSTDGIPIQINKTDLEKELYVEGYENGDEQELKRFEVWHDATVIEKDGTEVQIAPIDRQFRSASLPKRMITNFAGPMNNFIFAILIFIVLAFMRGGVPQNTNEVGQIMADSPAAKVGLKTGDKILKVNGQKTADWTAAQTQISKYPGKQITLTVQHNQKTEQLKITPKKVTQQKQTYGQIGIMQSMNTNFGAKIAYGFTAFADLSGQIFYLLGRMVTGHFSIDQLAGPVGIYTMTSQATSQGLNTIIYFLAYLSVNLGIINLIPIPALDGGKLLLNIIEGIRGKPISQDKEAIVTLIGVGLLVFLMIAVTFNDFQRIFTH</sequence>
<dbReference type="CDD" id="cd23081">
    <property type="entry name" value="cpPDZ_EcRseP-like"/>
    <property type="match status" value="1"/>
</dbReference>
<dbReference type="Pfam" id="PF17820">
    <property type="entry name" value="PDZ_6"/>
    <property type="match status" value="1"/>
</dbReference>
<accession>A0ABW4JAZ8</accession>
<keyword evidence="7 11" id="KW-0862">Zinc</keyword>
<keyword evidence="6 11" id="KW-0378">Hydrolase</keyword>
<organism evidence="13 14">
    <name type="scientific">Agrilactobacillus yilanensis</name>
    <dbReference type="NCBI Taxonomy" id="2485997"/>
    <lineage>
        <taxon>Bacteria</taxon>
        <taxon>Bacillati</taxon>
        <taxon>Bacillota</taxon>
        <taxon>Bacilli</taxon>
        <taxon>Lactobacillales</taxon>
        <taxon>Lactobacillaceae</taxon>
        <taxon>Agrilactobacillus</taxon>
    </lineage>
</organism>
<keyword evidence="9 11" id="KW-0482">Metalloprotease</keyword>
<comment type="subcellular location">
    <subcellularLocation>
        <location evidence="2">Membrane</location>
        <topology evidence="2">Multi-pass membrane protein</topology>
    </subcellularLocation>
</comment>
<keyword evidence="4" id="KW-0645">Protease</keyword>
<keyword evidence="8 11" id="KW-1133">Transmembrane helix</keyword>
<dbReference type="SMART" id="SM00228">
    <property type="entry name" value="PDZ"/>
    <property type="match status" value="1"/>
</dbReference>
<evidence type="ECO:0000256" key="1">
    <source>
        <dbReference type="ARBA" id="ARBA00001947"/>
    </source>
</evidence>
<evidence type="ECO:0000313" key="14">
    <source>
        <dbReference type="Proteomes" id="UP001597267"/>
    </source>
</evidence>
<comment type="similarity">
    <text evidence="3 11">Belongs to the peptidase M50B family.</text>
</comment>
<evidence type="ECO:0000256" key="5">
    <source>
        <dbReference type="ARBA" id="ARBA00022692"/>
    </source>
</evidence>
<evidence type="ECO:0000256" key="3">
    <source>
        <dbReference type="ARBA" id="ARBA00007931"/>
    </source>
</evidence>
<evidence type="ECO:0000256" key="4">
    <source>
        <dbReference type="ARBA" id="ARBA00022670"/>
    </source>
</evidence>
<dbReference type="PANTHER" id="PTHR42837:SF2">
    <property type="entry name" value="MEMBRANE METALLOPROTEASE ARASP2, CHLOROPLASTIC-RELATED"/>
    <property type="match status" value="1"/>
</dbReference>
<dbReference type="InterPro" id="IPR036034">
    <property type="entry name" value="PDZ_sf"/>
</dbReference>
<feature type="transmembrane region" description="Helical" evidence="11">
    <location>
        <begin position="394"/>
        <end position="413"/>
    </location>
</feature>
<dbReference type="RefSeq" id="WP_125713019.1">
    <property type="nucleotide sequence ID" value="NZ_JBHTOP010000026.1"/>
</dbReference>
<dbReference type="Gene3D" id="2.30.42.10">
    <property type="match status" value="1"/>
</dbReference>
<dbReference type="PROSITE" id="PS50106">
    <property type="entry name" value="PDZ"/>
    <property type="match status" value="1"/>
</dbReference>
<name>A0ABW4JAZ8_9LACO</name>
<dbReference type="NCBIfam" id="TIGR00054">
    <property type="entry name" value="RIP metalloprotease RseP"/>
    <property type="match status" value="1"/>
</dbReference>
<reference evidence="14" key="1">
    <citation type="journal article" date="2019" name="Int. J. Syst. Evol. Microbiol.">
        <title>The Global Catalogue of Microorganisms (GCM) 10K type strain sequencing project: providing services to taxonomists for standard genome sequencing and annotation.</title>
        <authorList>
            <consortium name="The Broad Institute Genomics Platform"/>
            <consortium name="The Broad Institute Genome Sequencing Center for Infectious Disease"/>
            <person name="Wu L."/>
            <person name="Ma J."/>
        </authorList>
    </citation>
    <scope>NUCLEOTIDE SEQUENCE [LARGE SCALE GENOMIC DNA]</scope>
    <source>
        <strain evidence="14">CCM 8896</strain>
    </source>
</reference>
<keyword evidence="5 11" id="KW-0812">Transmembrane</keyword>
<feature type="transmembrane region" description="Helical" evidence="11">
    <location>
        <begin position="348"/>
        <end position="367"/>
    </location>
</feature>
<evidence type="ECO:0000256" key="7">
    <source>
        <dbReference type="ARBA" id="ARBA00022833"/>
    </source>
</evidence>
<dbReference type="Pfam" id="PF02163">
    <property type="entry name" value="Peptidase_M50"/>
    <property type="match status" value="1"/>
</dbReference>
<evidence type="ECO:0000256" key="11">
    <source>
        <dbReference type="RuleBase" id="RU362031"/>
    </source>
</evidence>
<protein>
    <recommendedName>
        <fullName evidence="11">Zinc metalloprotease</fullName>
        <ecNumber evidence="11">3.4.24.-</ecNumber>
    </recommendedName>
</protein>
<keyword evidence="10 11" id="KW-0472">Membrane</keyword>
<dbReference type="CDD" id="cd06163">
    <property type="entry name" value="S2P-M50_PDZ_RseP-like"/>
    <property type="match status" value="1"/>
</dbReference>
<dbReference type="InterPro" id="IPR008915">
    <property type="entry name" value="Peptidase_M50"/>
</dbReference>
<dbReference type="Proteomes" id="UP001597267">
    <property type="component" value="Unassembled WGS sequence"/>
</dbReference>
<evidence type="ECO:0000256" key="2">
    <source>
        <dbReference type="ARBA" id="ARBA00004141"/>
    </source>
</evidence>
<keyword evidence="14" id="KW-1185">Reference proteome</keyword>
<dbReference type="InterPro" id="IPR041489">
    <property type="entry name" value="PDZ_6"/>
</dbReference>
<evidence type="ECO:0000256" key="8">
    <source>
        <dbReference type="ARBA" id="ARBA00022989"/>
    </source>
</evidence>
<dbReference type="InterPro" id="IPR001478">
    <property type="entry name" value="PDZ"/>
</dbReference>